<dbReference type="EMBL" id="JAMKFB020000001">
    <property type="protein sequence ID" value="KAL0202235.1"/>
    <property type="molecule type" value="Genomic_DNA"/>
</dbReference>
<keyword evidence="3" id="KW-1185">Reference proteome</keyword>
<feature type="region of interest" description="Disordered" evidence="1">
    <location>
        <begin position="212"/>
        <end position="237"/>
    </location>
</feature>
<proteinExistence type="predicted"/>
<dbReference type="Proteomes" id="UP001529510">
    <property type="component" value="Unassembled WGS sequence"/>
</dbReference>
<organism evidence="2 3">
    <name type="scientific">Cirrhinus mrigala</name>
    <name type="common">Mrigala</name>
    <dbReference type="NCBI Taxonomy" id="683832"/>
    <lineage>
        <taxon>Eukaryota</taxon>
        <taxon>Metazoa</taxon>
        <taxon>Chordata</taxon>
        <taxon>Craniata</taxon>
        <taxon>Vertebrata</taxon>
        <taxon>Euteleostomi</taxon>
        <taxon>Actinopterygii</taxon>
        <taxon>Neopterygii</taxon>
        <taxon>Teleostei</taxon>
        <taxon>Ostariophysi</taxon>
        <taxon>Cypriniformes</taxon>
        <taxon>Cyprinidae</taxon>
        <taxon>Labeoninae</taxon>
        <taxon>Labeonini</taxon>
        <taxon>Cirrhinus</taxon>
    </lineage>
</organism>
<gene>
    <name evidence="2" type="ORF">M9458_000253</name>
</gene>
<feature type="non-terminal residue" evidence="2">
    <location>
        <position position="1"/>
    </location>
</feature>
<accession>A0ABD0RY94</accession>
<feature type="region of interest" description="Disordered" evidence="1">
    <location>
        <begin position="251"/>
        <end position="302"/>
    </location>
</feature>
<protein>
    <submittedName>
        <fullName evidence="2">Uncharacterized protein</fullName>
    </submittedName>
</protein>
<sequence>LTKALEEEEEEEDDERKRRLEIKPTQASHTNYLLMRGYYAPGVLRSQTHSSNSTDSIMVNACTVHLRLRQTPGHTVFISGAAAVSALSPSTSPSLPLSFTRVYGSDRVDPQTFLDRCVSMLGYGAQDVQAVTEIRRAVEEAAEFGVDRQDFCERFIHLDQPENGRSRTLQQYIQDLVDEEQLVEVGALSQRLVCADAASHWLLQSRCDSGQMLQASPKRGPALDSAHDTPPPAKRRAVESALQETVAVDLVSTDTAESQRVSIETDAEQTVANSKDDGGSEQHMSDGKEAGLTTDPAPSHIK</sequence>
<feature type="compositionally biased region" description="Polar residues" evidence="1">
    <location>
        <begin position="252"/>
        <end position="273"/>
    </location>
</feature>
<evidence type="ECO:0000256" key="1">
    <source>
        <dbReference type="SAM" id="MobiDB-lite"/>
    </source>
</evidence>
<name>A0ABD0RY94_CIRMR</name>
<feature type="non-terminal residue" evidence="2">
    <location>
        <position position="302"/>
    </location>
</feature>
<dbReference type="AlphaFoldDB" id="A0ABD0RY94"/>
<feature type="compositionally biased region" description="Basic and acidic residues" evidence="1">
    <location>
        <begin position="274"/>
        <end position="289"/>
    </location>
</feature>
<evidence type="ECO:0000313" key="3">
    <source>
        <dbReference type="Proteomes" id="UP001529510"/>
    </source>
</evidence>
<comment type="caution">
    <text evidence="2">The sequence shown here is derived from an EMBL/GenBank/DDBJ whole genome shotgun (WGS) entry which is preliminary data.</text>
</comment>
<reference evidence="2 3" key="1">
    <citation type="submission" date="2024-05" db="EMBL/GenBank/DDBJ databases">
        <title>Genome sequencing and assembly of Indian major carp, Cirrhinus mrigala (Hamilton, 1822).</title>
        <authorList>
            <person name="Mohindra V."/>
            <person name="Chowdhury L.M."/>
            <person name="Lal K."/>
            <person name="Jena J.K."/>
        </authorList>
    </citation>
    <scope>NUCLEOTIDE SEQUENCE [LARGE SCALE GENOMIC DNA]</scope>
    <source>
        <strain evidence="2">CM1030</strain>
        <tissue evidence="2">Blood</tissue>
    </source>
</reference>
<evidence type="ECO:0000313" key="2">
    <source>
        <dbReference type="EMBL" id="KAL0202235.1"/>
    </source>
</evidence>